<evidence type="ECO:0008006" key="3">
    <source>
        <dbReference type="Google" id="ProtNLM"/>
    </source>
</evidence>
<name>A0AAE0KTD0_9CHLO</name>
<dbReference type="GO" id="GO:0009507">
    <property type="term" value="C:chloroplast"/>
    <property type="evidence" value="ECO:0007669"/>
    <property type="project" value="TreeGrafter"/>
</dbReference>
<organism evidence="1 2">
    <name type="scientific">Cymbomonas tetramitiformis</name>
    <dbReference type="NCBI Taxonomy" id="36881"/>
    <lineage>
        <taxon>Eukaryota</taxon>
        <taxon>Viridiplantae</taxon>
        <taxon>Chlorophyta</taxon>
        <taxon>Pyramimonadophyceae</taxon>
        <taxon>Pyramimonadales</taxon>
        <taxon>Pyramimonadaceae</taxon>
        <taxon>Cymbomonas</taxon>
    </lineage>
</organism>
<comment type="caution">
    <text evidence="1">The sequence shown here is derived from an EMBL/GenBank/DDBJ whole genome shotgun (WGS) entry which is preliminary data.</text>
</comment>
<dbReference type="EMBL" id="LGRX02018272">
    <property type="protein sequence ID" value="KAK3260042.1"/>
    <property type="molecule type" value="Genomic_DNA"/>
</dbReference>
<dbReference type="PANTHER" id="PTHR36796:SF1">
    <property type="entry name" value="PROTEIN KINASE SUPERFAMILY PROTEIN"/>
    <property type="match status" value="1"/>
</dbReference>
<dbReference type="PANTHER" id="PTHR36796">
    <property type="entry name" value="PROTEIN KINASE SUPERFAMILY PROTEIN"/>
    <property type="match status" value="1"/>
</dbReference>
<dbReference type="Gene3D" id="1.10.510.10">
    <property type="entry name" value="Transferase(Phosphotransferase) domain 1"/>
    <property type="match status" value="1"/>
</dbReference>
<keyword evidence="2" id="KW-1185">Reference proteome</keyword>
<evidence type="ECO:0000313" key="2">
    <source>
        <dbReference type="Proteomes" id="UP001190700"/>
    </source>
</evidence>
<reference evidence="1 2" key="1">
    <citation type="journal article" date="2015" name="Genome Biol. Evol.">
        <title>Comparative Genomics of a Bacterivorous Green Alga Reveals Evolutionary Causalities and Consequences of Phago-Mixotrophic Mode of Nutrition.</title>
        <authorList>
            <person name="Burns J.A."/>
            <person name="Paasch A."/>
            <person name="Narechania A."/>
            <person name="Kim E."/>
        </authorList>
    </citation>
    <scope>NUCLEOTIDE SEQUENCE [LARGE SCALE GENOMIC DNA]</scope>
    <source>
        <strain evidence="1 2">PLY_AMNH</strain>
    </source>
</reference>
<sequence length="327" mass="36159">MGVQTTRASEFESTVAPTLSSEVVSSSMGVVNFYFAKVDLGPDTGYQFRLMLKEYPGPARALALQEVRVYARLFGPQQGFFEELAADVLQAEEGFGSGAAPAGSAHVPRLYAAFDATLHDMELVPYVDADDGPTTLSTWLAFRYGEHGRTTLLDYTPAHYAQLEPQDERIGEVDMGIGQMLSIFNPFERVPEDPATKFGRFAHAVLRESLSSLDFVHRRGVVHTSISGACLLLNSVQEEDYSRLQVRLFNFGFAEMLDDEKGVAELPEQLINAARARGATTEEAIYEYARRRMPAQAQSPRTFGRHIPAQAQSPRTFRLPVMVAPTP</sequence>
<protein>
    <recommendedName>
        <fullName evidence="3">Protein kinase domain-containing protein</fullName>
    </recommendedName>
</protein>
<gene>
    <name evidence="1" type="ORF">CYMTET_30985</name>
</gene>
<accession>A0AAE0KTD0</accession>
<dbReference type="Proteomes" id="UP001190700">
    <property type="component" value="Unassembled WGS sequence"/>
</dbReference>
<evidence type="ECO:0000313" key="1">
    <source>
        <dbReference type="EMBL" id="KAK3260042.1"/>
    </source>
</evidence>
<dbReference type="AlphaFoldDB" id="A0AAE0KTD0"/>
<feature type="non-terminal residue" evidence="1">
    <location>
        <position position="327"/>
    </location>
</feature>
<proteinExistence type="predicted"/>